<evidence type="ECO:0000313" key="4">
    <source>
        <dbReference type="Proteomes" id="UP001207337"/>
    </source>
</evidence>
<evidence type="ECO:0000259" key="2">
    <source>
        <dbReference type="SMART" id="SM00903"/>
    </source>
</evidence>
<protein>
    <submittedName>
        <fullName evidence="3">Flavin reductase family protein</fullName>
    </submittedName>
</protein>
<dbReference type="PANTHER" id="PTHR30466:SF1">
    <property type="entry name" value="FMN REDUCTASE (NADH) RUTF"/>
    <property type="match status" value="1"/>
</dbReference>
<dbReference type="Gene3D" id="2.30.110.10">
    <property type="entry name" value="Electron Transport, Fmn-binding Protein, Chain A"/>
    <property type="match status" value="1"/>
</dbReference>
<keyword evidence="1" id="KW-0560">Oxidoreductase</keyword>
<evidence type="ECO:0000313" key="3">
    <source>
        <dbReference type="EMBL" id="MCW9714343.1"/>
    </source>
</evidence>
<comment type="caution">
    <text evidence="3">The sequence shown here is derived from an EMBL/GenBank/DDBJ whole genome shotgun (WGS) entry which is preliminary data.</text>
</comment>
<dbReference type="InterPro" id="IPR012349">
    <property type="entry name" value="Split_barrel_FMN-bd"/>
</dbReference>
<dbReference type="SUPFAM" id="SSF50475">
    <property type="entry name" value="FMN-binding split barrel"/>
    <property type="match status" value="1"/>
</dbReference>
<dbReference type="InterPro" id="IPR050268">
    <property type="entry name" value="NADH-dep_flavin_reductase"/>
</dbReference>
<reference evidence="3 4" key="1">
    <citation type="submission" date="2021-11" db="EMBL/GenBank/DDBJ databases">
        <title>Aliifidinibius sp. nov., a new bacterium isolated from saline soil.</title>
        <authorList>
            <person name="Galisteo C."/>
            <person name="De La Haba R."/>
            <person name="Sanchez-Porro C."/>
            <person name="Ventosa A."/>
        </authorList>
    </citation>
    <scope>NUCLEOTIDE SEQUENCE [LARGE SCALE GENOMIC DNA]</scope>
    <source>
        <strain evidence="3 4">KACC 190600</strain>
    </source>
</reference>
<keyword evidence="4" id="KW-1185">Reference proteome</keyword>
<dbReference type="PANTHER" id="PTHR30466">
    <property type="entry name" value="FLAVIN REDUCTASE"/>
    <property type="match status" value="1"/>
</dbReference>
<dbReference type="RefSeq" id="WP_265791568.1">
    <property type="nucleotide sequence ID" value="NZ_BAABRS010000005.1"/>
</dbReference>
<dbReference type="SMART" id="SM00903">
    <property type="entry name" value="Flavin_Reduct"/>
    <property type="match status" value="1"/>
</dbReference>
<sequence length="180" mass="19986">MGASNPKKEQARSLKKAMRQLPFPVAIATAAVGKEKRGITIGSFTSLSLDPPLISFNIDREAQIYSLITRATHFAIHLPQPKQAKLCDHFSTSGLSSNEQFENISYQRNSYGTPVIKEVPTVIQCRAYDQISAGDHIIIIGEVAEIEQKNNNPSILYYDRSYREIGAIAPKEEPNIKRVG</sequence>
<dbReference type="EMBL" id="JAJNDC010000005">
    <property type="protein sequence ID" value="MCW9714343.1"/>
    <property type="molecule type" value="Genomic_DNA"/>
</dbReference>
<accession>A0ABT3Q2L6</accession>
<organism evidence="3 4">
    <name type="scientific">Fodinibius salicampi</name>
    <dbReference type="NCBI Taxonomy" id="1920655"/>
    <lineage>
        <taxon>Bacteria</taxon>
        <taxon>Pseudomonadati</taxon>
        <taxon>Balneolota</taxon>
        <taxon>Balneolia</taxon>
        <taxon>Balneolales</taxon>
        <taxon>Balneolaceae</taxon>
        <taxon>Fodinibius</taxon>
    </lineage>
</organism>
<dbReference type="Proteomes" id="UP001207337">
    <property type="component" value="Unassembled WGS sequence"/>
</dbReference>
<proteinExistence type="predicted"/>
<name>A0ABT3Q2L6_9BACT</name>
<evidence type="ECO:0000256" key="1">
    <source>
        <dbReference type="ARBA" id="ARBA00023002"/>
    </source>
</evidence>
<dbReference type="Pfam" id="PF01613">
    <property type="entry name" value="Flavin_Reduct"/>
    <property type="match status" value="1"/>
</dbReference>
<gene>
    <name evidence="3" type="ORF">LQ318_15650</name>
</gene>
<feature type="domain" description="Flavin reductase like" evidence="2">
    <location>
        <begin position="18"/>
        <end position="164"/>
    </location>
</feature>
<dbReference type="InterPro" id="IPR002563">
    <property type="entry name" value="Flavin_Rdtase-like_dom"/>
</dbReference>